<evidence type="ECO:0000256" key="5">
    <source>
        <dbReference type="ARBA" id="ARBA00023212"/>
    </source>
</evidence>
<dbReference type="PANTHER" id="PTHR46372:SF2">
    <property type="entry name" value="PROTEIN WVD2-LIKE 3"/>
    <property type="match status" value="1"/>
</dbReference>
<evidence type="ECO:0000256" key="6">
    <source>
        <dbReference type="SAM" id="MobiDB-lite"/>
    </source>
</evidence>
<reference evidence="8 9" key="2">
    <citation type="journal article" date="2017" name="Genome Biol.">
        <title>New reference genome sequences of hot pepper reveal the massive evolution of plant disease-resistance genes by retroduplication.</title>
        <authorList>
            <person name="Kim S."/>
            <person name="Park J."/>
            <person name="Yeom S.I."/>
            <person name="Kim Y.M."/>
            <person name="Seo E."/>
            <person name="Kim K.T."/>
            <person name="Kim M.S."/>
            <person name="Lee J.M."/>
            <person name="Cheong K."/>
            <person name="Shin H.S."/>
            <person name="Kim S.B."/>
            <person name="Han K."/>
            <person name="Lee J."/>
            <person name="Park M."/>
            <person name="Lee H.A."/>
            <person name="Lee H.Y."/>
            <person name="Lee Y."/>
            <person name="Oh S."/>
            <person name="Lee J.H."/>
            <person name="Choi E."/>
            <person name="Choi E."/>
            <person name="Lee S.E."/>
            <person name="Jeon J."/>
            <person name="Kim H."/>
            <person name="Choi G."/>
            <person name="Song H."/>
            <person name="Lee J."/>
            <person name="Lee S.C."/>
            <person name="Kwon J.K."/>
            <person name="Lee H.Y."/>
            <person name="Koo N."/>
            <person name="Hong Y."/>
            <person name="Kim R.W."/>
            <person name="Kang W.H."/>
            <person name="Huh J.H."/>
            <person name="Kang B.C."/>
            <person name="Yang T.J."/>
            <person name="Lee Y.H."/>
            <person name="Bennetzen J.L."/>
            <person name="Choi D."/>
        </authorList>
    </citation>
    <scope>NUCLEOTIDE SEQUENCE [LARGE SCALE GENOMIC DNA]</scope>
    <source>
        <strain evidence="9">cv. CM334</strain>
    </source>
</reference>
<dbReference type="PANTHER" id="PTHR46372">
    <property type="entry name" value="PROTEIN WVD2-LIKE 3"/>
    <property type="match status" value="1"/>
</dbReference>
<keyword evidence="4" id="KW-0493">Microtubule</keyword>
<dbReference type="Proteomes" id="UP000222542">
    <property type="component" value="Unassembled WGS sequence"/>
</dbReference>
<comment type="similarity">
    <text evidence="2">Belongs to the TPX2 family.</text>
</comment>
<dbReference type="STRING" id="4072.A0A2G2XAX9"/>
<evidence type="ECO:0000256" key="4">
    <source>
        <dbReference type="ARBA" id="ARBA00022701"/>
    </source>
</evidence>
<comment type="subcellular location">
    <subcellularLocation>
        <location evidence="1">Cytoplasm</location>
        <location evidence="1">Cytoskeleton</location>
    </subcellularLocation>
</comment>
<dbReference type="Gramene" id="PHT54630">
    <property type="protein sequence ID" value="PHT54630"/>
    <property type="gene ID" value="T459_35554"/>
</dbReference>
<dbReference type="GO" id="GO:0005874">
    <property type="term" value="C:microtubule"/>
    <property type="evidence" value="ECO:0007669"/>
    <property type="project" value="UniProtKB-KW"/>
</dbReference>
<keyword evidence="9" id="KW-1185">Reference proteome</keyword>
<protein>
    <recommendedName>
        <fullName evidence="7">TPX2 C-terminal domain-containing protein</fullName>
    </recommendedName>
</protein>
<keyword evidence="5" id="KW-0206">Cytoskeleton</keyword>
<dbReference type="Pfam" id="PF06886">
    <property type="entry name" value="TPX2"/>
    <property type="match status" value="1"/>
</dbReference>
<keyword evidence="3" id="KW-0963">Cytoplasm</keyword>
<feature type="region of interest" description="Disordered" evidence="6">
    <location>
        <begin position="1"/>
        <end position="22"/>
    </location>
</feature>
<dbReference type="GO" id="GO:0000226">
    <property type="term" value="P:microtubule cytoskeleton organization"/>
    <property type="evidence" value="ECO:0007669"/>
    <property type="project" value="InterPro"/>
</dbReference>
<name>A0A2G2XAX9_CAPAN</name>
<feature type="domain" description="TPX2 C-terminal" evidence="7">
    <location>
        <begin position="1"/>
        <end position="51"/>
    </location>
</feature>
<dbReference type="AlphaFoldDB" id="A0A2G2XAX9"/>
<reference evidence="8 9" key="1">
    <citation type="journal article" date="2014" name="Nat. Genet.">
        <title>Genome sequence of the hot pepper provides insights into the evolution of pungency in Capsicum species.</title>
        <authorList>
            <person name="Kim S."/>
            <person name="Park M."/>
            <person name="Yeom S.I."/>
            <person name="Kim Y.M."/>
            <person name="Lee J.M."/>
            <person name="Lee H.A."/>
            <person name="Seo E."/>
            <person name="Choi J."/>
            <person name="Cheong K."/>
            <person name="Kim K.T."/>
            <person name="Jung K."/>
            <person name="Lee G.W."/>
            <person name="Oh S.K."/>
            <person name="Bae C."/>
            <person name="Kim S.B."/>
            <person name="Lee H.Y."/>
            <person name="Kim S.Y."/>
            <person name="Kim M.S."/>
            <person name="Kang B.C."/>
            <person name="Jo Y.D."/>
            <person name="Yang H.B."/>
            <person name="Jeong H.J."/>
            <person name="Kang W.H."/>
            <person name="Kwon J.K."/>
            <person name="Shin C."/>
            <person name="Lim J.Y."/>
            <person name="Park J.H."/>
            <person name="Huh J.H."/>
            <person name="Kim J.S."/>
            <person name="Kim B.D."/>
            <person name="Cohen O."/>
            <person name="Paran I."/>
            <person name="Suh M.C."/>
            <person name="Lee S.B."/>
            <person name="Kim Y.K."/>
            <person name="Shin Y."/>
            <person name="Noh S.J."/>
            <person name="Park J."/>
            <person name="Seo Y.S."/>
            <person name="Kwon S.Y."/>
            <person name="Kim H.A."/>
            <person name="Park J.M."/>
            <person name="Kim H.J."/>
            <person name="Choi S.B."/>
            <person name="Bosland P.W."/>
            <person name="Reeves G."/>
            <person name="Jo S.H."/>
            <person name="Lee B.W."/>
            <person name="Cho H.T."/>
            <person name="Choi H.S."/>
            <person name="Lee M.S."/>
            <person name="Yu Y."/>
            <person name="Do Choi Y."/>
            <person name="Park B.S."/>
            <person name="van Deynze A."/>
            <person name="Ashrafi H."/>
            <person name="Hill T."/>
            <person name="Kim W.T."/>
            <person name="Pai H.S."/>
            <person name="Ahn H.K."/>
            <person name="Yeam I."/>
            <person name="Giovannoni J.J."/>
            <person name="Rose J.K."/>
            <person name="Sorensen I."/>
            <person name="Lee S.J."/>
            <person name="Kim R.W."/>
            <person name="Choi I.Y."/>
            <person name="Choi B.S."/>
            <person name="Lim J.S."/>
            <person name="Lee Y.H."/>
            <person name="Choi D."/>
        </authorList>
    </citation>
    <scope>NUCLEOTIDE SEQUENCE [LARGE SCALE GENOMIC DNA]</scope>
    <source>
        <strain evidence="9">cv. CM334</strain>
    </source>
</reference>
<evidence type="ECO:0000313" key="8">
    <source>
        <dbReference type="EMBL" id="PHT54630.1"/>
    </source>
</evidence>
<dbReference type="EMBL" id="AYRZ02003391">
    <property type="protein sequence ID" value="PHT54630.1"/>
    <property type="molecule type" value="Genomic_DNA"/>
</dbReference>
<proteinExistence type="inferred from homology"/>
<gene>
    <name evidence="8" type="ORF">T459_35554</name>
</gene>
<accession>A0A2G2XAX9</accession>
<organism evidence="8 9">
    <name type="scientific">Capsicum annuum</name>
    <name type="common">Capsicum pepper</name>
    <dbReference type="NCBI Taxonomy" id="4072"/>
    <lineage>
        <taxon>Eukaryota</taxon>
        <taxon>Viridiplantae</taxon>
        <taxon>Streptophyta</taxon>
        <taxon>Embryophyta</taxon>
        <taxon>Tracheophyta</taxon>
        <taxon>Spermatophyta</taxon>
        <taxon>Magnoliopsida</taxon>
        <taxon>eudicotyledons</taxon>
        <taxon>Gunneridae</taxon>
        <taxon>Pentapetalae</taxon>
        <taxon>asterids</taxon>
        <taxon>lamiids</taxon>
        <taxon>Solanales</taxon>
        <taxon>Solanaceae</taxon>
        <taxon>Solanoideae</taxon>
        <taxon>Capsiceae</taxon>
        <taxon>Capsicum</taxon>
    </lineage>
</organism>
<evidence type="ECO:0000256" key="2">
    <source>
        <dbReference type="ARBA" id="ARBA00005885"/>
    </source>
</evidence>
<dbReference type="InterPro" id="IPR044806">
    <property type="entry name" value="WVD2/WDL1-4"/>
</dbReference>
<dbReference type="GO" id="GO:0008017">
    <property type="term" value="F:microtubule binding"/>
    <property type="evidence" value="ECO:0007669"/>
    <property type="project" value="InterPro"/>
</dbReference>
<sequence length="70" mass="8405">MKIEEKVHAKEEEMHQLQARTQEKKEAEIKQLRRNLSFKETPMPAFYHEPSCRSVKNKIRLQAVLRTGLW</sequence>
<dbReference type="InterPro" id="IPR027329">
    <property type="entry name" value="TPX2_C"/>
</dbReference>
<comment type="caution">
    <text evidence="8">The sequence shown here is derived from an EMBL/GenBank/DDBJ whole genome shotgun (WGS) entry which is preliminary data.</text>
</comment>
<evidence type="ECO:0000256" key="3">
    <source>
        <dbReference type="ARBA" id="ARBA00022490"/>
    </source>
</evidence>
<evidence type="ECO:0000313" key="9">
    <source>
        <dbReference type="Proteomes" id="UP000222542"/>
    </source>
</evidence>
<evidence type="ECO:0000259" key="7">
    <source>
        <dbReference type="Pfam" id="PF06886"/>
    </source>
</evidence>
<evidence type="ECO:0000256" key="1">
    <source>
        <dbReference type="ARBA" id="ARBA00004245"/>
    </source>
</evidence>